<keyword evidence="6" id="KW-1185">Reference proteome</keyword>
<dbReference type="PROSITE" id="PS00061">
    <property type="entry name" value="ADH_SHORT"/>
    <property type="match status" value="1"/>
</dbReference>
<dbReference type="SUPFAM" id="SSF51735">
    <property type="entry name" value="NAD(P)-binding Rossmann-fold domains"/>
    <property type="match status" value="1"/>
</dbReference>
<dbReference type="SMART" id="SM00822">
    <property type="entry name" value="PKS_KR"/>
    <property type="match status" value="1"/>
</dbReference>
<dbReference type="InterPro" id="IPR057326">
    <property type="entry name" value="KR_dom"/>
</dbReference>
<gene>
    <name evidence="5" type="ORF">ACFO3M_05430</name>
</gene>
<comment type="caution">
    <text evidence="5">The sequence shown here is derived from an EMBL/GenBank/DDBJ whole genome shotgun (WGS) entry which is preliminary data.</text>
</comment>
<proteinExistence type="inferred from homology"/>
<dbReference type="EC" id="1.-.-.-" evidence="5"/>
<dbReference type="GO" id="GO:0016491">
    <property type="term" value="F:oxidoreductase activity"/>
    <property type="evidence" value="ECO:0007669"/>
    <property type="project" value="UniProtKB-KW"/>
</dbReference>
<dbReference type="InterPro" id="IPR002347">
    <property type="entry name" value="SDR_fam"/>
</dbReference>
<dbReference type="PANTHER" id="PTHR44196">
    <property type="entry name" value="DEHYDROGENASE/REDUCTASE SDR FAMILY MEMBER 7B"/>
    <property type="match status" value="1"/>
</dbReference>
<comment type="similarity">
    <text evidence="1 3">Belongs to the short-chain dehydrogenases/reductases (SDR) family.</text>
</comment>
<dbReference type="InterPro" id="IPR020904">
    <property type="entry name" value="Sc_DH/Rdtase_CS"/>
</dbReference>
<dbReference type="RefSeq" id="WP_387987324.1">
    <property type="nucleotide sequence ID" value="NZ_JBHSGR010000004.1"/>
</dbReference>
<reference evidence="6" key="1">
    <citation type="journal article" date="2019" name="Int. J. Syst. Evol. Microbiol.">
        <title>The Global Catalogue of Microorganisms (GCM) 10K type strain sequencing project: providing services to taxonomists for standard genome sequencing and annotation.</title>
        <authorList>
            <consortium name="The Broad Institute Genomics Platform"/>
            <consortium name="The Broad Institute Genome Sequencing Center for Infectious Disease"/>
            <person name="Wu L."/>
            <person name="Ma J."/>
        </authorList>
    </citation>
    <scope>NUCLEOTIDE SEQUENCE [LARGE SCALE GENOMIC DNA]</scope>
    <source>
        <strain evidence="6">CCUG 62763</strain>
    </source>
</reference>
<dbReference type="EMBL" id="JBHSGR010000004">
    <property type="protein sequence ID" value="MFC4692825.1"/>
    <property type="molecule type" value="Genomic_DNA"/>
</dbReference>
<dbReference type="PRINTS" id="PR00080">
    <property type="entry name" value="SDRFAMILY"/>
</dbReference>
<accession>A0ABV9LH30</accession>
<feature type="domain" description="Ketoreductase" evidence="4">
    <location>
        <begin position="5"/>
        <end position="190"/>
    </location>
</feature>
<protein>
    <submittedName>
        <fullName evidence="5">SDR family NAD(P)-dependent oxidoreductase</fullName>
        <ecNumber evidence="5">1.-.-.-</ecNumber>
    </submittedName>
</protein>
<dbReference type="PANTHER" id="PTHR44196:SF1">
    <property type="entry name" value="DEHYDROGENASE_REDUCTASE SDR FAMILY MEMBER 7B"/>
    <property type="match status" value="1"/>
</dbReference>
<sequence length="318" mass="32876">MGSGPVVVVTGGSSGIGLATARLLAERGARLVLAARGADRLAEAAAQCTALGAEVLTVPTDVTDPGQVERLAGAAVERFGRIDGWANVAGTSLWGPFEEIPLATQRRLLEVDLLGVLHGCAAAVPRMLASGGPAVIVNVGSIAGRVPTPWAATYTAAKYGVAGLTEALRHELRIRSRIAVCAVHPPFTDTPTARASGNRTGRTLRPLPPVMRPERVAERIAGLLADPRRSVRPGLQNVLAAAYPLAPDRVGRLTARVLGRHLLRAGRPDGPTDGALFAPSPGPALVRGDWGGPQRRRGRVVAGTAGLAGAAVWAATRR</sequence>
<keyword evidence="2 5" id="KW-0560">Oxidoreductase</keyword>
<dbReference type="InterPro" id="IPR036291">
    <property type="entry name" value="NAD(P)-bd_dom_sf"/>
</dbReference>
<dbReference type="Proteomes" id="UP001596025">
    <property type="component" value="Unassembled WGS sequence"/>
</dbReference>
<name>A0ABV9LH30_9ACTN</name>
<organism evidence="5 6">
    <name type="scientific">Geodermatophilus arenarius</name>
    <dbReference type="NCBI Taxonomy" id="1137990"/>
    <lineage>
        <taxon>Bacteria</taxon>
        <taxon>Bacillati</taxon>
        <taxon>Actinomycetota</taxon>
        <taxon>Actinomycetes</taxon>
        <taxon>Geodermatophilales</taxon>
        <taxon>Geodermatophilaceae</taxon>
        <taxon>Geodermatophilus</taxon>
    </lineage>
</organism>
<dbReference type="Gene3D" id="3.40.50.720">
    <property type="entry name" value="NAD(P)-binding Rossmann-like Domain"/>
    <property type="match status" value="1"/>
</dbReference>
<evidence type="ECO:0000256" key="3">
    <source>
        <dbReference type="RuleBase" id="RU000363"/>
    </source>
</evidence>
<evidence type="ECO:0000259" key="4">
    <source>
        <dbReference type="SMART" id="SM00822"/>
    </source>
</evidence>
<evidence type="ECO:0000256" key="1">
    <source>
        <dbReference type="ARBA" id="ARBA00006484"/>
    </source>
</evidence>
<evidence type="ECO:0000313" key="6">
    <source>
        <dbReference type="Proteomes" id="UP001596025"/>
    </source>
</evidence>
<dbReference type="PRINTS" id="PR00081">
    <property type="entry name" value="GDHRDH"/>
</dbReference>
<evidence type="ECO:0000256" key="2">
    <source>
        <dbReference type="ARBA" id="ARBA00023002"/>
    </source>
</evidence>
<evidence type="ECO:0000313" key="5">
    <source>
        <dbReference type="EMBL" id="MFC4692825.1"/>
    </source>
</evidence>
<dbReference type="Pfam" id="PF00106">
    <property type="entry name" value="adh_short"/>
    <property type="match status" value="1"/>
</dbReference>